<evidence type="ECO:0000256" key="6">
    <source>
        <dbReference type="ARBA" id="ARBA00023136"/>
    </source>
</evidence>
<evidence type="ECO:0000256" key="4">
    <source>
        <dbReference type="ARBA" id="ARBA00022989"/>
    </source>
</evidence>
<protein>
    <submittedName>
        <fullName evidence="10">Ankyrin repeat-containing protein</fullName>
    </submittedName>
</protein>
<dbReference type="InterPro" id="IPR002110">
    <property type="entry name" value="Ankyrin_rpt"/>
</dbReference>
<keyword evidence="6 8" id="KW-0472">Membrane</keyword>
<gene>
    <name evidence="10" type="ORF">QJS10_CPA03g01431</name>
</gene>
<evidence type="ECO:0000256" key="8">
    <source>
        <dbReference type="SAM" id="Phobius"/>
    </source>
</evidence>
<feature type="transmembrane region" description="Helical" evidence="8">
    <location>
        <begin position="431"/>
        <end position="458"/>
    </location>
</feature>
<evidence type="ECO:0000313" key="10">
    <source>
        <dbReference type="EMBL" id="KAK1321333.1"/>
    </source>
</evidence>
<dbReference type="Gene3D" id="1.25.40.20">
    <property type="entry name" value="Ankyrin repeat-containing domain"/>
    <property type="match status" value="2"/>
</dbReference>
<feature type="transmembrane region" description="Helical" evidence="8">
    <location>
        <begin position="405"/>
        <end position="425"/>
    </location>
</feature>
<keyword evidence="3" id="KW-0677">Repeat</keyword>
<reference evidence="10" key="2">
    <citation type="submission" date="2023-06" db="EMBL/GenBank/DDBJ databases">
        <authorList>
            <person name="Ma L."/>
            <person name="Liu K.-W."/>
            <person name="Li Z."/>
            <person name="Hsiao Y.-Y."/>
            <person name="Qi Y."/>
            <person name="Fu T."/>
            <person name="Tang G."/>
            <person name="Zhang D."/>
            <person name="Sun W.-H."/>
            <person name="Liu D.-K."/>
            <person name="Li Y."/>
            <person name="Chen G.-Z."/>
            <person name="Liu X.-D."/>
            <person name="Liao X.-Y."/>
            <person name="Jiang Y.-T."/>
            <person name="Yu X."/>
            <person name="Hao Y."/>
            <person name="Huang J."/>
            <person name="Zhao X.-W."/>
            <person name="Ke S."/>
            <person name="Chen Y.-Y."/>
            <person name="Wu W.-L."/>
            <person name="Hsu J.-L."/>
            <person name="Lin Y.-F."/>
            <person name="Huang M.-D."/>
            <person name="Li C.-Y."/>
            <person name="Huang L."/>
            <person name="Wang Z.-W."/>
            <person name="Zhao X."/>
            <person name="Zhong W.-Y."/>
            <person name="Peng D.-H."/>
            <person name="Ahmad S."/>
            <person name="Lan S."/>
            <person name="Zhang J.-S."/>
            <person name="Tsai W.-C."/>
            <person name="Van De Peer Y."/>
            <person name="Liu Z.-J."/>
        </authorList>
    </citation>
    <scope>NUCLEOTIDE SEQUENCE</scope>
    <source>
        <strain evidence="10">CP</strain>
        <tissue evidence="10">Leaves</tissue>
    </source>
</reference>
<evidence type="ECO:0000256" key="3">
    <source>
        <dbReference type="ARBA" id="ARBA00022737"/>
    </source>
</evidence>
<feature type="repeat" description="ANK" evidence="7">
    <location>
        <begin position="181"/>
        <end position="203"/>
    </location>
</feature>
<dbReference type="InterPro" id="IPR036770">
    <property type="entry name" value="Ankyrin_rpt-contain_sf"/>
</dbReference>
<evidence type="ECO:0000256" key="2">
    <source>
        <dbReference type="ARBA" id="ARBA00022692"/>
    </source>
</evidence>
<feature type="repeat" description="ANK" evidence="7">
    <location>
        <begin position="215"/>
        <end position="237"/>
    </location>
</feature>
<name>A0AAV9F902_ACOCL</name>
<feature type="repeat" description="ANK" evidence="7">
    <location>
        <begin position="146"/>
        <end position="179"/>
    </location>
</feature>
<feature type="domain" description="PGG" evidence="9">
    <location>
        <begin position="324"/>
        <end position="424"/>
    </location>
</feature>
<keyword evidence="2 8" id="KW-0812">Transmembrane</keyword>
<keyword evidence="11" id="KW-1185">Reference proteome</keyword>
<evidence type="ECO:0000256" key="5">
    <source>
        <dbReference type="ARBA" id="ARBA00023043"/>
    </source>
</evidence>
<comment type="caution">
    <text evidence="10">The sequence shown here is derived from an EMBL/GenBank/DDBJ whole genome shotgun (WGS) entry which is preliminary data.</text>
</comment>
<keyword evidence="5 7" id="KW-0040">ANK repeat</keyword>
<feature type="repeat" description="ANK" evidence="7">
    <location>
        <begin position="112"/>
        <end position="144"/>
    </location>
</feature>
<keyword evidence="4 8" id="KW-1133">Transmembrane helix</keyword>
<comment type="subcellular location">
    <subcellularLocation>
        <location evidence="1">Membrane</location>
        <topology evidence="1">Multi-pass membrane protein</topology>
    </subcellularLocation>
</comment>
<evidence type="ECO:0000256" key="7">
    <source>
        <dbReference type="PROSITE-ProRule" id="PRU00023"/>
    </source>
</evidence>
<dbReference type="EMBL" id="JAUJYO010000003">
    <property type="protein sequence ID" value="KAK1321333.1"/>
    <property type="molecule type" value="Genomic_DNA"/>
</dbReference>
<feature type="transmembrane region" description="Helical" evidence="8">
    <location>
        <begin position="363"/>
        <end position="384"/>
    </location>
</feature>
<dbReference type="PROSITE" id="PS50297">
    <property type="entry name" value="ANK_REP_REGION"/>
    <property type="match status" value="3"/>
</dbReference>
<dbReference type="SMART" id="SM00248">
    <property type="entry name" value="ANK"/>
    <property type="match status" value="7"/>
</dbReference>
<evidence type="ECO:0000259" key="9">
    <source>
        <dbReference type="Pfam" id="PF13962"/>
    </source>
</evidence>
<evidence type="ECO:0000256" key="1">
    <source>
        <dbReference type="ARBA" id="ARBA00004141"/>
    </source>
</evidence>
<dbReference type="PROSITE" id="PS50088">
    <property type="entry name" value="ANK_REPEAT"/>
    <property type="match status" value="4"/>
</dbReference>
<proteinExistence type="predicted"/>
<sequence length="501" mass="54702">MGKRDDAPLHLAARARNLTVVSQILERTSQDELREILVKQNQSGETPLFVAAEYGYVDVLVELLKYYDVSSASVKAKNGYDAFLVAAKQGDIVVLKELMKAFPELSMTADPKNTTALHIAAMQGHTEVVNILLEVQGNLANIAKNNGKTALLFAARNGHLEVVKEALLSKKTSVVTRTDKKGQTALHMAVKGQNLELVEEMIKCEPLLINLVDKRGNTALHIATRKGRAQIIKKLLDLNETDTRAINRSNETALDTAEKIGNPDISLILTAHGVPRVQSIQPARAEAARELARTASDIKHDVRTRLAHARSTRKRVRADKLHAEGLNNAINSTTVVAVLIATIAFSAIFAFPGQNSENPGTPFFIFFVFDSVALFISLAVVVVQTSVVVVERAAKERVMAVMNKLMWVACVLVTVAFLAMSFVVAGEDERALAVAVAVTVMGTTIMAMTLGTMCYWVLKHRVEASRRLSGLGRSSIRLSRSFSVSGLSDTENGKYKRMYAI</sequence>
<dbReference type="Pfam" id="PF13962">
    <property type="entry name" value="PGG"/>
    <property type="match status" value="1"/>
</dbReference>
<dbReference type="AlphaFoldDB" id="A0AAV9F902"/>
<dbReference type="PANTHER" id="PTHR24186">
    <property type="entry name" value="PROTEIN PHOSPHATASE 1 REGULATORY SUBUNIT"/>
    <property type="match status" value="1"/>
</dbReference>
<organism evidence="10 11">
    <name type="scientific">Acorus calamus</name>
    <name type="common">Sweet flag</name>
    <dbReference type="NCBI Taxonomy" id="4465"/>
    <lineage>
        <taxon>Eukaryota</taxon>
        <taxon>Viridiplantae</taxon>
        <taxon>Streptophyta</taxon>
        <taxon>Embryophyta</taxon>
        <taxon>Tracheophyta</taxon>
        <taxon>Spermatophyta</taxon>
        <taxon>Magnoliopsida</taxon>
        <taxon>Liliopsida</taxon>
        <taxon>Acoraceae</taxon>
        <taxon>Acorus</taxon>
    </lineage>
</organism>
<dbReference type="Proteomes" id="UP001180020">
    <property type="component" value="Unassembled WGS sequence"/>
</dbReference>
<dbReference type="PANTHER" id="PTHR24186:SF18">
    <property type="entry name" value="ANKYRIN REPEAT FAMILY PROTEIN"/>
    <property type="match status" value="1"/>
</dbReference>
<feature type="transmembrane region" description="Helical" evidence="8">
    <location>
        <begin position="329"/>
        <end position="351"/>
    </location>
</feature>
<dbReference type="InterPro" id="IPR026961">
    <property type="entry name" value="PGG_dom"/>
</dbReference>
<dbReference type="GO" id="GO:0005886">
    <property type="term" value="C:plasma membrane"/>
    <property type="evidence" value="ECO:0007669"/>
    <property type="project" value="TreeGrafter"/>
</dbReference>
<dbReference type="SUPFAM" id="SSF48403">
    <property type="entry name" value="Ankyrin repeat"/>
    <property type="match status" value="1"/>
</dbReference>
<dbReference type="Pfam" id="PF12796">
    <property type="entry name" value="Ank_2"/>
    <property type="match status" value="3"/>
</dbReference>
<evidence type="ECO:0000313" key="11">
    <source>
        <dbReference type="Proteomes" id="UP001180020"/>
    </source>
</evidence>
<reference evidence="10" key="1">
    <citation type="journal article" date="2023" name="Nat. Commun.">
        <title>Diploid and tetraploid genomes of Acorus and the evolution of monocots.</title>
        <authorList>
            <person name="Ma L."/>
            <person name="Liu K.W."/>
            <person name="Li Z."/>
            <person name="Hsiao Y.Y."/>
            <person name="Qi Y."/>
            <person name="Fu T."/>
            <person name="Tang G.D."/>
            <person name="Zhang D."/>
            <person name="Sun W.H."/>
            <person name="Liu D.K."/>
            <person name="Li Y."/>
            <person name="Chen G.Z."/>
            <person name="Liu X.D."/>
            <person name="Liao X.Y."/>
            <person name="Jiang Y.T."/>
            <person name="Yu X."/>
            <person name="Hao Y."/>
            <person name="Huang J."/>
            <person name="Zhao X.W."/>
            <person name="Ke S."/>
            <person name="Chen Y.Y."/>
            <person name="Wu W.L."/>
            <person name="Hsu J.L."/>
            <person name="Lin Y.F."/>
            <person name="Huang M.D."/>
            <person name="Li C.Y."/>
            <person name="Huang L."/>
            <person name="Wang Z.W."/>
            <person name="Zhao X."/>
            <person name="Zhong W.Y."/>
            <person name="Peng D.H."/>
            <person name="Ahmad S."/>
            <person name="Lan S."/>
            <person name="Zhang J.S."/>
            <person name="Tsai W.C."/>
            <person name="Van de Peer Y."/>
            <person name="Liu Z.J."/>
        </authorList>
    </citation>
    <scope>NUCLEOTIDE SEQUENCE</scope>
    <source>
        <strain evidence="10">CP</strain>
    </source>
</reference>
<accession>A0AAV9F902</accession>